<dbReference type="SUPFAM" id="SSF56176">
    <property type="entry name" value="FAD-binding/transporter-associated domain-like"/>
    <property type="match status" value="1"/>
</dbReference>
<name>A0A4Q7NCZ2_9BURK</name>
<dbReference type="SUPFAM" id="SSF55103">
    <property type="entry name" value="FAD-linked oxidases, C-terminal domain"/>
    <property type="match status" value="1"/>
</dbReference>
<gene>
    <name evidence="8" type="ORF">EV675_3469</name>
</gene>
<dbReference type="InterPro" id="IPR016166">
    <property type="entry name" value="FAD-bd_PCMH"/>
</dbReference>
<dbReference type="AlphaFoldDB" id="A0A4Q7NCZ2"/>
<keyword evidence="9" id="KW-1185">Reference proteome</keyword>
<dbReference type="InterPro" id="IPR016167">
    <property type="entry name" value="FAD-bd_PCMH_sub1"/>
</dbReference>
<dbReference type="Gene3D" id="3.30.43.10">
    <property type="entry name" value="Uridine Diphospho-n-acetylenolpyruvylglucosamine Reductase, domain 2"/>
    <property type="match status" value="1"/>
</dbReference>
<feature type="region of interest" description="Disordered" evidence="6">
    <location>
        <begin position="1"/>
        <end position="21"/>
    </location>
</feature>
<dbReference type="OrthoDB" id="8522822at2"/>
<evidence type="ECO:0000256" key="3">
    <source>
        <dbReference type="ARBA" id="ARBA00022630"/>
    </source>
</evidence>
<evidence type="ECO:0000256" key="4">
    <source>
        <dbReference type="ARBA" id="ARBA00022827"/>
    </source>
</evidence>
<evidence type="ECO:0000256" key="1">
    <source>
        <dbReference type="ARBA" id="ARBA00001974"/>
    </source>
</evidence>
<dbReference type="InterPro" id="IPR016169">
    <property type="entry name" value="FAD-bd_PCMH_sub2"/>
</dbReference>
<evidence type="ECO:0000256" key="6">
    <source>
        <dbReference type="SAM" id="MobiDB-lite"/>
    </source>
</evidence>
<keyword evidence="3" id="KW-0285">Flavoprotein</keyword>
<reference evidence="8 9" key="1">
    <citation type="submission" date="2019-02" db="EMBL/GenBank/DDBJ databases">
        <title>Genomic Encyclopedia of Type Strains, Phase IV (KMG-IV): sequencing the most valuable type-strain genomes for metagenomic binning, comparative biology and taxonomic classification.</title>
        <authorList>
            <person name="Goeker M."/>
        </authorList>
    </citation>
    <scope>NUCLEOTIDE SEQUENCE [LARGE SCALE GENOMIC DNA]</scope>
    <source>
        <strain evidence="8 9">K24</strain>
    </source>
</reference>
<evidence type="ECO:0000259" key="7">
    <source>
        <dbReference type="PROSITE" id="PS51387"/>
    </source>
</evidence>
<accession>A0A4Q7NCZ2</accession>
<comment type="cofactor">
    <cofactor evidence="1">
        <name>FAD</name>
        <dbReference type="ChEBI" id="CHEBI:57692"/>
    </cofactor>
</comment>
<dbReference type="GO" id="GO:0022904">
    <property type="term" value="P:respiratory electron transport chain"/>
    <property type="evidence" value="ECO:0007669"/>
    <property type="project" value="TreeGrafter"/>
</dbReference>
<evidence type="ECO:0000256" key="5">
    <source>
        <dbReference type="ARBA" id="ARBA00023002"/>
    </source>
</evidence>
<dbReference type="Gene3D" id="3.30.465.10">
    <property type="match status" value="1"/>
</dbReference>
<dbReference type="Gene3D" id="1.10.45.10">
    <property type="entry name" value="Vanillyl-alcohol Oxidase, Chain A, domain 4"/>
    <property type="match status" value="1"/>
</dbReference>
<dbReference type="PROSITE" id="PS51387">
    <property type="entry name" value="FAD_PCMH"/>
    <property type="match status" value="1"/>
</dbReference>
<comment type="similarity">
    <text evidence="2">Belongs to the FAD-binding oxidoreductase/transferase type 4 family.</text>
</comment>
<dbReference type="Gene3D" id="3.30.70.2190">
    <property type="match status" value="1"/>
</dbReference>
<feature type="domain" description="FAD-binding PCMH-type" evidence="7">
    <location>
        <begin position="55"/>
        <end position="234"/>
    </location>
</feature>
<organism evidence="8 9">
    <name type="scientific">Pigmentiphaga kullae</name>
    <dbReference type="NCBI Taxonomy" id="151784"/>
    <lineage>
        <taxon>Bacteria</taxon>
        <taxon>Pseudomonadati</taxon>
        <taxon>Pseudomonadota</taxon>
        <taxon>Betaproteobacteria</taxon>
        <taxon>Burkholderiales</taxon>
        <taxon>Alcaligenaceae</taxon>
        <taxon>Pigmentiphaga</taxon>
    </lineage>
</organism>
<dbReference type="InterPro" id="IPR004113">
    <property type="entry name" value="FAD-bd_oxidored_4_C"/>
</dbReference>
<dbReference type="Pfam" id="PF01565">
    <property type="entry name" value="FAD_binding_4"/>
    <property type="match status" value="1"/>
</dbReference>
<dbReference type="EMBL" id="SGXC01000002">
    <property type="protein sequence ID" value="RZS80856.1"/>
    <property type="molecule type" value="Genomic_DNA"/>
</dbReference>
<evidence type="ECO:0000256" key="2">
    <source>
        <dbReference type="ARBA" id="ARBA00008000"/>
    </source>
</evidence>
<dbReference type="InterPro" id="IPR036318">
    <property type="entry name" value="FAD-bd_PCMH-like_sf"/>
</dbReference>
<dbReference type="GO" id="GO:0016491">
    <property type="term" value="F:oxidoreductase activity"/>
    <property type="evidence" value="ECO:0007669"/>
    <property type="project" value="UniProtKB-KW"/>
</dbReference>
<dbReference type="GO" id="GO:0071949">
    <property type="term" value="F:FAD binding"/>
    <property type="evidence" value="ECO:0007669"/>
    <property type="project" value="InterPro"/>
</dbReference>
<dbReference type="PANTHER" id="PTHR43716:SF1">
    <property type="entry name" value="D-2-HYDROXYGLUTARATE DEHYDROGENASE, MITOCHONDRIAL"/>
    <property type="match status" value="1"/>
</dbReference>
<dbReference type="InterPro" id="IPR016171">
    <property type="entry name" value="Vanillyl_alc_oxidase_C-sub2"/>
</dbReference>
<comment type="caution">
    <text evidence="8">The sequence shown here is derived from an EMBL/GenBank/DDBJ whole genome shotgun (WGS) entry which is preliminary data.</text>
</comment>
<dbReference type="InterPro" id="IPR051264">
    <property type="entry name" value="FAD-oxidored/transferase_4"/>
</dbReference>
<evidence type="ECO:0000313" key="9">
    <source>
        <dbReference type="Proteomes" id="UP000292445"/>
    </source>
</evidence>
<dbReference type="InterPro" id="IPR016164">
    <property type="entry name" value="FAD-linked_Oxase-like_C"/>
</dbReference>
<dbReference type="InterPro" id="IPR006094">
    <property type="entry name" value="Oxid_FAD_bind_N"/>
</dbReference>
<keyword evidence="4" id="KW-0274">FAD</keyword>
<dbReference type="RefSeq" id="WP_130358474.1">
    <property type="nucleotide sequence ID" value="NZ_SGXC01000002.1"/>
</dbReference>
<proteinExistence type="inferred from homology"/>
<dbReference type="Pfam" id="PF02913">
    <property type="entry name" value="FAD-oxidase_C"/>
    <property type="match status" value="1"/>
</dbReference>
<protein>
    <submittedName>
        <fullName evidence="8">FAD/FMN-containing dehydrogenase</fullName>
    </submittedName>
</protein>
<sequence>MLSDNTTGPSASETPHSGTELDRQVSALVADLSDSAGFLSSGNAGPRYQEDWTGAFGASAPVLRPRTVAALAETVRRLHGAGLRIVAQGGMSGLVGGGAPMRGEVVVSLERLNRIESCDLYGATMTVQAGATLQAVQEEAERQGLFYPVDLGSRGSCTVGGNIATNAGGNRVLQYGMTRASVLGLEVVLPDGTLVSRMGRVAKDNAGYDLKQLFIGSEGTLGIVARAVLRLHPLPRQRYTVALGLQDLDQVLRALAACRADFGPMLTSFEVMWRDFVDFVARGLGIGRDPFAGACGYVVLIELSCYDRHPERDEARIMDALEALSENLGTPHVVVAKSLSEAAGLWRMRDASGEAARHLGAYLSFDVSIPTGELQSCLPRIYAGLDAIDPALRRLTYGHLGDGNVHLLVGCAGPAAEHVEHLVYHEVMRCGGSISAEHGIGLEKNQVFQRLYPAAELDAMRRIKLAFDPGALLGRDRVFGLS</sequence>
<keyword evidence="5" id="KW-0560">Oxidoreductase</keyword>
<dbReference type="Gene3D" id="3.30.70.2740">
    <property type="match status" value="1"/>
</dbReference>
<feature type="compositionally biased region" description="Polar residues" evidence="6">
    <location>
        <begin position="1"/>
        <end position="17"/>
    </location>
</feature>
<evidence type="ECO:0000313" key="8">
    <source>
        <dbReference type="EMBL" id="RZS80856.1"/>
    </source>
</evidence>
<dbReference type="Proteomes" id="UP000292445">
    <property type="component" value="Unassembled WGS sequence"/>
</dbReference>
<dbReference type="PANTHER" id="PTHR43716">
    <property type="entry name" value="D-2-HYDROXYGLUTARATE DEHYDROGENASE, MITOCHONDRIAL"/>
    <property type="match status" value="1"/>
</dbReference>